<proteinExistence type="predicted"/>
<organism evidence="1 2">
    <name type="scientific">Vibrio aerogenes CECT 7868</name>
    <dbReference type="NCBI Taxonomy" id="1216006"/>
    <lineage>
        <taxon>Bacteria</taxon>
        <taxon>Pseudomonadati</taxon>
        <taxon>Pseudomonadota</taxon>
        <taxon>Gammaproteobacteria</taxon>
        <taxon>Vibrionales</taxon>
        <taxon>Vibrionaceae</taxon>
        <taxon>Vibrio</taxon>
    </lineage>
</organism>
<accession>A0A1M5XDJ6</accession>
<evidence type="ECO:0008006" key="3">
    <source>
        <dbReference type="Google" id="ProtNLM"/>
    </source>
</evidence>
<dbReference type="Pfam" id="PF05954">
    <property type="entry name" value="Phage_GPD"/>
    <property type="match status" value="1"/>
</dbReference>
<reference evidence="1 2" key="1">
    <citation type="submission" date="2016-11" db="EMBL/GenBank/DDBJ databases">
        <authorList>
            <person name="Jaros S."/>
            <person name="Januszkiewicz K."/>
            <person name="Wedrychowicz H."/>
        </authorList>
    </citation>
    <scope>NUCLEOTIDE SEQUENCE [LARGE SCALE GENOMIC DNA]</scope>
    <source>
        <strain evidence="1 2">CECT 7868</strain>
    </source>
</reference>
<protein>
    <recommendedName>
        <fullName evidence="3">Phage late control gene D protein (GPD)</fullName>
    </recommendedName>
</protein>
<dbReference type="EMBL" id="FQXZ01000011">
    <property type="protein sequence ID" value="SHH97856.1"/>
    <property type="molecule type" value="Genomic_DNA"/>
</dbReference>
<dbReference type="AlphaFoldDB" id="A0A1M5XDJ6"/>
<dbReference type="STRING" id="1216006.VA7868_01107"/>
<dbReference type="Gene3D" id="2.30.110.50">
    <property type="match status" value="1"/>
</dbReference>
<keyword evidence="2" id="KW-1185">Reference proteome</keyword>
<sequence length="151" mass="17089">MSSSIETAHNSVSQGQPFFGYRYQIELASRNSGLTAKQMVDSKALLEVIRSGEVVQKVHGIIRNFTKGDTGHHHTFYSLTLVPSLERLSLRQNSRIFQQKDVKAILTTLLDEMGISDYAFSVKRTLGEREFCVQYRETDLAFSTGWLLKKG</sequence>
<dbReference type="Proteomes" id="UP000184608">
    <property type="component" value="Unassembled WGS sequence"/>
</dbReference>
<evidence type="ECO:0000313" key="1">
    <source>
        <dbReference type="EMBL" id="SHH97856.1"/>
    </source>
</evidence>
<evidence type="ECO:0000313" key="2">
    <source>
        <dbReference type="Proteomes" id="UP000184608"/>
    </source>
</evidence>
<gene>
    <name evidence="1" type="ORF">VA7868_01107</name>
</gene>
<name>A0A1M5XDJ6_9VIBR</name>
<dbReference type="SUPFAM" id="SSF69279">
    <property type="entry name" value="Phage tail proteins"/>
    <property type="match status" value="1"/>
</dbReference>